<name>A0A0P9H4A5_PSESX</name>
<dbReference type="PANTHER" id="PTHR32305:SF15">
    <property type="entry name" value="PROTEIN RHSA-RELATED"/>
    <property type="match status" value="1"/>
</dbReference>
<feature type="domain" description="Teneurin-like YD-shell" evidence="2">
    <location>
        <begin position="18"/>
        <end position="155"/>
    </location>
</feature>
<organism evidence="3 4">
    <name type="scientific">Pseudomonas syringae pv. atrofaciens</name>
    <dbReference type="NCBI Taxonomy" id="192087"/>
    <lineage>
        <taxon>Bacteria</taxon>
        <taxon>Pseudomonadati</taxon>
        <taxon>Pseudomonadota</taxon>
        <taxon>Gammaproteobacteria</taxon>
        <taxon>Pseudomonadales</taxon>
        <taxon>Pseudomonadaceae</taxon>
        <taxon>Pseudomonas</taxon>
        <taxon>Pseudomonas syringae</taxon>
    </lineage>
</organism>
<dbReference type="PANTHER" id="PTHR32305">
    <property type="match status" value="1"/>
</dbReference>
<dbReference type="EMBL" id="CP028490">
    <property type="protein sequence ID" value="AVX25828.1"/>
    <property type="molecule type" value="Genomic_DNA"/>
</dbReference>
<dbReference type="Pfam" id="PF25023">
    <property type="entry name" value="TEN_YD-shell"/>
    <property type="match status" value="1"/>
</dbReference>
<dbReference type="AlphaFoldDB" id="A0A0P9H4A5"/>
<reference evidence="3 4" key="1">
    <citation type="submission" date="2018-04" db="EMBL/GenBank/DDBJ databases">
        <authorList>
            <person name="Cha J.-S."/>
        </authorList>
    </citation>
    <scope>NUCLEOTIDE SEQUENCE [LARGE SCALE GENOMIC DNA]</scope>
    <source>
        <strain evidence="3 4">LMG5095</strain>
    </source>
</reference>
<evidence type="ECO:0000313" key="4">
    <source>
        <dbReference type="Proteomes" id="UP000240475"/>
    </source>
</evidence>
<dbReference type="InterPro" id="IPR056823">
    <property type="entry name" value="TEN-like_YD-shell"/>
</dbReference>
<evidence type="ECO:0000259" key="2">
    <source>
        <dbReference type="Pfam" id="PF25023"/>
    </source>
</evidence>
<gene>
    <name evidence="3" type="ORF">DA456_21870</name>
</gene>
<dbReference type="Proteomes" id="UP000240475">
    <property type="component" value="Chromosome"/>
</dbReference>
<keyword evidence="1" id="KW-0677">Repeat</keyword>
<dbReference type="NCBIfam" id="TIGR03696">
    <property type="entry name" value="Rhs_assc_core"/>
    <property type="match status" value="1"/>
</dbReference>
<protein>
    <submittedName>
        <fullName evidence="3">RHS repeat-associated core domain-containing protein</fullName>
    </submittedName>
</protein>
<accession>A0A0P9H4A5</accession>
<dbReference type="InterPro" id="IPR022385">
    <property type="entry name" value="Rhs_assc_core"/>
</dbReference>
<dbReference type="SUPFAM" id="SSF56399">
    <property type="entry name" value="ADP-ribosylation"/>
    <property type="match status" value="1"/>
</dbReference>
<dbReference type="Gene3D" id="2.180.10.10">
    <property type="entry name" value="RHS repeat-associated core"/>
    <property type="match status" value="1"/>
</dbReference>
<sequence>MLPESALMSSPDVSLIGSYRYDALDRLASIAPAGQEVVRRFYRNNRLSTAIQGTSHQSVVQTEDLLLAMRRVESDRALFDLLATDQANSVLHSLDAMRNQAFVYSPYGMRSPQTSALGVPGFTGQTIDPVTGYYLLGNGLRAFNPTLMRFNSPDTLSPFGKGGINGYAYCGGDPVNNVDPTGQVFQVVLAVFSTRTIKSVKLISEQFDDVIETTRKGLIPAVSSPMPLQGSRKWLDDALERFNDSQSSFIKNLRQVNRNFASHGDERLSFEQAEYYAGLASQVYSGKKSDPAAFGAAAIKWARQLPEGRSTAMVGAAFNSAGALISGAMQKKQYKSGDILRAATRIRSGSAPGTP</sequence>
<evidence type="ECO:0000313" key="3">
    <source>
        <dbReference type="EMBL" id="AVX25828.1"/>
    </source>
</evidence>
<dbReference type="InterPro" id="IPR050708">
    <property type="entry name" value="T6SS_VgrG/RHS"/>
</dbReference>
<proteinExistence type="predicted"/>
<evidence type="ECO:0000256" key="1">
    <source>
        <dbReference type="ARBA" id="ARBA00022737"/>
    </source>
</evidence>